<keyword evidence="1" id="KW-0812">Transmembrane</keyword>
<gene>
    <name evidence="3" type="ORF">GA0061080_100460</name>
</gene>
<proteinExistence type="predicted"/>
<name>A0A1C3ZEJ9_9GAMM</name>
<reference evidence="4" key="1">
    <citation type="submission" date="2016-08" db="EMBL/GenBank/DDBJ databases">
        <authorList>
            <person name="Varghese N."/>
            <person name="Submissions Spin"/>
        </authorList>
    </citation>
    <scope>NUCLEOTIDE SEQUENCE [LARGE SCALE GENOMIC DNA]</scope>
    <source>
        <strain evidence="4">R-53144</strain>
    </source>
</reference>
<evidence type="ECO:0000259" key="2">
    <source>
        <dbReference type="Pfam" id="PF13519"/>
    </source>
</evidence>
<keyword evidence="1" id="KW-1133">Transmembrane helix</keyword>
<dbReference type="InterPro" id="IPR036465">
    <property type="entry name" value="vWFA_dom_sf"/>
</dbReference>
<dbReference type="EMBL" id="FMBA01000004">
    <property type="protein sequence ID" value="SCB80827.1"/>
    <property type="molecule type" value="Genomic_DNA"/>
</dbReference>
<evidence type="ECO:0000313" key="3">
    <source>
        <dbReference type="EMBL" id="SCB80827.1"/>
    </source>
</evidence>
<dbReference type="Pfam" id="PF13519">
    <property type="entry name" value="VWA_2"/>
    <property type="match status" value="1"/>
</dbReference>
<dbReference type="OrthoDB" id="6554800at2"/>
<dbReference type="AlphaFoldDB" id="A0A1C3ZEJ9"/>
<accession>A0A1C3ZEJ9</accession>
<feature type="domain" description="VWFA" evidence="2">
    <location>
        <begin position="455"/>
        <end position="532"/>
    </location>
</feature>
<evidence type="ECO:0000256" key="1">
    <source>
        <dbReference type="SAM" id="Phobius"/>
    </source>
</evidence>
<dbReference type="Gene3D" id="3.40.50.410">
    <property type="entry name" value="von Willebrand factor, type A domain"/>
    <property type="match status" value="1"/>
</dbReference>
<feature type="transmembrane region" description="Helical" evidence="1">
    <location>
        <begin position="20"/>
        <end position="42"/>
    </location>
</feature>
<evidence type="ECO:0000313" key="4">
    <source>
        <dbReference type="Proteomes" id="UP000199698"/>
    </source>
</evidence>
<dbReference type="STRING" id="1798183.GA0061080_100460"/>
<dbReference type="InterPro" id="IPR002035">
    <property type="entry name" value="VWF_A"/>
</dbReference>
<keyword evidence="4" id="KW-1185">Reference proteome</keyword>
<dbReference type="SUPFAM" id="SSF53300">
    <property type="entry name" value="vWA-like"/>
    <property type="match status" value="1"/>
</dbReference>
<dbReference type="RefSeq" id="WP_091120054.1">
    <property type="nucleotide sequence ID" value="NZ_FMBA01000004.1"/>
</dbReference>
<dbReference type="Proteomes" id="UP000199698">
    <property type="component" value="Unassembled WGS sequence"/>
</dbReference>
<keyword evidence="1" id="KW-0472">Membrane</keyword>
<sequence length="639" mass="71895">MSNNKSEHKNHNKSFFKCNLGSVAISFAIMVPAMLAFMVVSIEHTQTMRNRARLSEATNEASLAIIALNNKNIDETAIKNNRSMAMNYINYFSSQKITDTLGDGDSIDVEYNTKEKVYSIKYKQKLNSQITDEQTGESKSMFVTNKSDSYGNTKKFERFDSFDIAFIADFSGSATCQYNDSTCNDYLGTNSSQQRLQYMKAAIVDIIDKFKGDSKFALVPYDIGVPVQQDTKNPAGGESYACSVMYKMKSPYDKIDYNFWANKNIAYSKWSNLKASGEINDFSSYNYFTKFENTVNYYLDYFNYRYYSQIIGPAKGLNNDQALVNSGLCSRRHHVDQLNMGSAKYACGENDPNYPLSDKNQQIIKKQYGNIVQLYDYMFSGDYPDVHYSFANTKTVDVQGTIDTLFSGINSNTITFNRPISPTVADFSPFLGMCQSPLYNNNIMSKDVINMNSNFQRFKETAKHIGTFKSSPHLVPFSKDKNHNLDLLNYIKNGNWQPGGGTDTITALLRAVPVMAKGESNNKMIIIITDGKDDAGADILRDNFLDAGVCQAITSGLTSLDNQKNGYINRAAKTAMIHYIKLDPQAGNSTDAYGKWFTKCMNGNKKYVHEANDYKTLFDTVEKIIQTETGNFINKGESN</sequence>
<protein>
    <submittedName>
        <fullName evidence="3">Tight adherence protein G</fullName>
    </submittedName>
</protein>
<organism evidence="3 4">
    <name type="scientific">Gilliamella intestini</name>
    <dbReference type="NCBI Taxonomy" id="1798183"/>
    <lineage>
        <taxon>Bacteria</taxon>
        <taxon>Pseudomonadati</taxon>
        <taxon>Pseudomonadota</taxon>
        <taxon>Gammaproteobacteria</taxon>
        <taxon>Orbales</taxon>
        <taxon>Orbaceae</taxon>
        <taxon>Gilliamella</taxon>
    </lineage>
</organism>